<dbReference type="GO" id="GO:0008017">
    <property type="term" value="F:microtubule binding"/>
    <property type="evidence" value="ECO:0007669"/>
    <property type="project" value="TreeGrafter"/>
</dbReference>
<keyword evidence="4" id="KW-0539">Nucleus</keyword>
<feature type="region of interest" description="Disordered" evidence="6">
    <location>
        <begin position="466"/>
        <end position="619"/>
    </location>
</feature>
<dbReference type="GO" id="GO:0005634">
    <property type="term" value="C:nucleus"/>
    <property type="evidence" value="ECO:0007669"/>
    <property type="project" value="UniProtKB-SubCell"/>
</dbReference>
<evidence type="ECO:0000313" key="8">
    <source>
        <dbReference type="Proteomes" id="UP000695023"/>
    </source>
</evidence>
<feature type="region of interest" description="Disordered" evidence="6">
    <location>
        <begin position="722"/>
        <end position="746"/>
    </location>
</feature>
<organism evidence="7">
    <name type="scientific">Pundamilia nyererei</name>
    <dbReference type="NCBI Taxonomy" id="303518"/>
    <lineage>
        <taxon>Eukaryota</taxon>
        <taxon>Metazoa</taxon>
        <taxon>Chordata</taxon>
        <taxon>Craniata</taxon>
        <taxon>Vertebrata</taxon>
        <taxon>Euteleostomi</taxon>
        <taxon>Actinopterygii</taxon>
        <taxon>Neopterygii</taxon>
        <taxon>Teleostei</taxon>
        <taxon>Neoteleostei</taxon>
        <taxon>Acanthomorphata</taxon>
        <taxon>Ovalentaria</taxon>
        <taxon>Cichlomorphae</taxon>
        <taxon>Cichliformes</taxon>
        <taxon>Cichlidae</taxon>
        <taxon>African cichlids</taxon>
        <taxon>Pseudocrenilabrinae</taxon>
        <taxon>Haplochromini</taxon>
        <taxon>Pundamilia</taxon>
    </lineage>
</organism>
<dbReference type="GeneID" id="102201157"/>
<evidence type="ECO:0000256" key="1">
    <source>
        <dbReference type="ARBA" id="ARBA00004123"/>
    </source>
</evidence>
<feature type="region of interest" description="Disordered" evidence="6">
    <location>
        <begin position="634"/>
        <end position="702"/>
    </location>
</feature>
<dbReference type="STRING" id="303518.ENSPNYP00000000129"/>
<feature type="compositionally biased region" description="Polar residues" evidence="6">
    <location>
        <begin position="1226"/>
        <end position="1247"/>
    </location>
</feature>
<dbReference type="PANTHER" id="PTHR24200">
    <property type="entry name" value="TOUCAN, ISOFORM A"/>
    <property type="match status" value="1"/>
</dbReference>
<proteinExistence type="inferred from homology"/>
<dbReference type="PANTHER" id="PTHR24200:SF7">
    <property type="entry name" value="MICROTUBULE-ASSOCIATED TUMOR SUPPRESSOR 1"/>
    <property type="match status" value="1"/>
</dbReference>
<feature type="coiled-coil region" evidence="5">
    <location>
        <begin position="1144"/>
        <end position="1185"/>
    </location>
</feature>
<comment type="similarity">
    <text evidence="2">Belongs to the MTUS1 family.</text>
</comment>
<feature type="region of interest" description="Disordered" evidence="6">
    <location>
        <begin position="850"/>
        <end position="883"/>
    </location>
</feature>
<feature type="compositionally biased region" description="Polar residues" evidence="6">
    <location>
        <begin position="594"/>
        <end position="617"/>
    </location>
</feature>
<dbReference type="InterPro" id="IPR051293">
    <property type="entry name" value="MTUS1/CCDC69"/>
</dbReference>
<protein>
    <submittedName>
        <fullName evidence="7">Microtubule associated scaffold protein 1</fullName>
    </submittedName>
    <submittedName>
        <fullName evidence="9">Microtubule-associated tumor suppressor 1 isoform X1</fullName>
    </submittedName>
</protein>
<feature type="compositionally biased region" description="Polar residues" evidence="6">
    <location>
        <begin position="726"/>
        <end position="738"/>
    </location>
</feature>
<feature type="region of interest" description="Disordered" evidence="6">
    <location>
        <begin position="1"/>
        <end position="37"/>
    </location>
</feature>
<evidence type="ECO:0000256" key="2">
    <source>
        <dbReference type="ARBA" id="ARBA00007585"/>
    </source>
</evidence>
<feature type="compositionally biased region" description="Low complexity" evidence="6">
    <location>
        <begin position="510"/>
        <end position="530"/>
    </location>
</feature>
<name>A0A3B4ES49_9CICH</name>
<evidence type="ECO:0000313" key="7">
    <source>
        <dbReference type="Ensembl" id="ENSPNYP00000000129.1"/>
    </source>
</evidence>
<feature type="compositionally biased region" description="Polar residues" evidence="6">
    <location>
        <begin position="803"/>
        <end position="815"/>
    </location>
</feature>
<dbReference type="RefSeq" id="XP_005719565.1">
    <property type="nucleotide sequence ID" value="XM_005719508.1"/>
</dbReference>
<evidence type="ECO:0000313" key="9">
    <source>
        <dbReference type="RefSeq" id="XP_005719565.1"/>
    </source>
</evidence>
<feature type="coiled-coil region" evidence="5">
    <location>
        <begin position="916"/>
        <end position="1106"/>
    </location>
</feature>
<reference evidence="7" key="1">
    <citation type="submission" date="2023-09" db="UniProtKB">
        <authorList>
            <consortium name="Ensembl"/>
        </authorList>
    </citation>
    <scope>IDENTIFICATION</scope>
</reference>
<feature type="compositionally biased region" description="Polar residues" evidence="6">
    <location>
        <begin position="537"/>
        <end position="549"/>
    </location>
</feature>
<dbReference type="GeneTree" id="ENSGT00950000183026"/>
<feature type="region of interest" description="Disordered" evidence="6">
    <location>
        <begin position="387"/>
        <end position="435"/>
    </location>
</feature>
<keyword evidence="8" id="KW-1185">Reference proteome</keyword>
<comment type="subcellular location">
    <subcellularLocation>
        <location evidence="1">Nucleus</location>
    </subcellularLocation>
</comment>
<reference evidence="9" key="2">
    <citation type="submission" date="2025-04" db="UniProtKB">
        <authorList>
            <consortium name="RefSeq"/>
        </authorList>
    </citation>
    <scope>IDENTIFICATION</scope>
</reference>
<dbReference type="GO" id="GO:0005737">
    <property type="term" value="C:cytoplasm"/>
    <property type="evidence" value="ECO:0007669"/>
    <property type="project" value="TreeGrafter"/>
</dbReference>
<dbReference type="Proteomes" id="UP000695023">
    <property type="component" value="Unplaced"/>
</dbReference>
<feature type="compositionally biased region" description="Polar residues" evidence="6">
    <location>
        <begin position="693"/>
        <end position="702"/>
    </location>
</feature>
<evidence type="ECO:0000256" key="6">
    <source>
        <dbReference type="SAM" id="MobiDB-lite"/>
    </source>
</evidence>
<dbReference type="Ensembl" id="ENSPNYT00000000136.1">
    <property type="protein sequence ID" value="ENSPNYP00000000129.1"/>
    <property type="gene ID" value="ENSPNYG00000000104.1"/>
</dbReference>
<dbReference type="OrthoDB" id="10038993at2759"/>
<evidence type="ECO:0000256" key="3">
    <source>
        <dbReference type="ARBA" id="ARBA00023054"/>
    </source>
</evidence>
<feature type="compositionally biased region" description="Low complexity" evidence="6">
    <location>
        <begin position="27"/>
        <end position="37"/>
    </location>
</feature>
<sequence length="1255" mass="137278">MASDQPESMVPPPHSDIKLILSSETHPSTPVSPDSSSSISYMNVRGASSSADINVLEHRLSQASPVDNLYNTTLTHGDVFCGVTSNLNQTFIATPVNDGINFWKQNLSLMSNEDVEDFIRHRGDESNNTVMSQSSCGASWRGSNENDCCSLSSGEMVMRSNSFCLEDQSLLLVSSLEESSISPAARRPESPAVSNLLSTTILGVCNKPAERVSEENTGHPCLGVTFIQADNKELLDEENEMATSNCFVVLPNENERGLFTTFICETSPDCGKEANCTSAEAEPLPPFSAAFTPEQGKTFVSTLSNTQEIDEGVCTSTPVQNIENKINGLPSSPCIRDVSSPGCHPVKQQQISVTNKQCLDPGLPPTARKAKKIEIKRFPKPDFSHVKSKVVTRDPQQTSVPEVNLGNKRTESLRRTPNGMFPAKRRSSTTSDSATSKIFNDGQLEVDAGAANLGLTVTQSCEHTAVDGQGKSRETPAGQCSKPSFQTEGPSSSQVSETSAQHACSQSSFSSLEKSPGKSGPKPTPKKGVSNKAVARSGSSLGQDKSSVFKTWPRCSSESSSSASRTPQEKQTTLKFSASFNIPKAKTHQRQTKAKNLSCSSQNKQAIYSEDPTQNSSREVKKISLVAESARAHLDDGKTRCVPWRPSPRLARRTPLSQPPPASPRPTTLSARQRLGSLGMNEIRTPKAVGKPQSKQTSITGCQRAQAIGEPSLGSASAANIEPQFNGLQPPQTPTQPSVIGPRSTPVSKLPHRTLGPFRSLTQTSVQHALSQSSGNTQVSGGVAHKATPFKSVVLKARLISTSGKNTGPTLSTVNKPAASTGKGASNSIIGPLLKTASAKLARSTLVGSVDKNKSKAGSHQQRPQQQASQQKQSNRPQDAVPASLTEADRINQNVQQLKGLLRASNCRFEALSIVLQQTLTGRDEATQQCRELSQELVNLREELVSSVHSSEHLEKENEELRVALEDALHKLQEQHRNDLVELEQRLQAYYQAERDKVHCAYQKEADKSKTVMQQQIEELKANHEAMKLDLEKSHEEQLQCVKQQYEMSLEELRKVHNQELEALDKTLKDAEASLSSQIEELTLENSALNERLTAEERKRKELAENSQKDPHTLYLEQELQSLKVVLDIKNTQVHQQEKKLMEIDKLTEKNVKLDESLKKVQQENEDLKARMEKHAALSRQLSTEQAMLQESLHKESKVNKRLSMENEELLWKLHNGDLSSPRKVSPTSTSPSHSFNFQSPRSSGCFSSPPLSPR</sequence>
<feature type="region of interest" description="Disordered" evidence="6">
    <location>
        <begin position="803"/>
        <end position="829"/>
    </location>
</feature>
<feature type="region of interest" description="Disordered" evidence="6">
    <location>
        <begin position="1215"/>
        <end position="1255"/>
    </location>
</feature>
<feature type="compositionally biased region" description="Low complexity" evidence="6">
    <location>
        <begin position="861"/>
        <end position="878"/>
    </location>
</feature>
<dbReference type="AlphaFoldDB" id="A0A3B4ES49"/>
<evidence type="ECO:0000256" key="5">
    <source>
        <dbReference type="SAM" id="Coils"/>
    </source>
</evidence>
<keyword evidence="3 5" id="KW-0175">Coiled coil</keyword>
<evidence type="ECO:0000256" key="4">
    <source>
        <dbReference type="ARBA" id="ARBA00023242"/>
    </source>
</evidence>
<accession>A0A3B4ES49</accession>
<feature type="compositionally biased region" description="Polar residues" evidence="6">
    <location>
        <begin position="565"/>
        <end position="580"/>
    </location>
</feature>
<feature type="compositionally biased region" description="Polar residues" evidence="6">
    <location>
        <begin position="481"/>
        <end position="509"/>
    </location>
</feature>
<dbReference type="CTD" id="563853"/>
<gene>
    <name evidence="9" type="primary">mtus1</name>
</gene>